<proteinExistence type="predicted"/>
<organism evidence="1 2">
    <name type="scientific">Sphingomonas floccifaciens</name>
    <dbReference type="NCBI Taxonomy" id="1844115"/>
    <lineage>
        <taxon>Bacteria</taxon>
        <taxon>Pseudomonadati</taxon>
        <taxon>Pseudomonadota</taxon>
        <taxon>Alphaproteobacteria</taxon>
        <taxon>Sphingomonadales</taxon>
        <taxon>Sphingomonadaceae</taxon>
        <taxon>Sphingomonas</taxon>
    </lineage>
</organism>
<sequence length="111" mass="12374">MAKADRLERLDARRVELEGEYRDALVEALRRTAAGQWGLFAHQRDKHQQAAIAPVLATLTELADEIDTIRERFGMERFALHSEFLAARGPVGPNAVGEPKQAALWLQKLGA</sequence>
<gene>
    <name evidence="1" type="ORF">ACFSC3_03915</name>
</gene>
<name>A0ABW4NB55_9SPHN</name>
<comment type="caution">
    <text evidence="1">The sequence shown here is derived from an EMBL/GenBank/DDBJ whole genome shotgun (WGS) entry which is preliminary data.</text>
</comment>
<accession>A0ABW4NB55</accession>
<dbReference type="RefSeq" id="WP_380938951.1">
    <property type="nucleotide sequence ID" value="NZ_JBHUFC010000002.1"/>
</dbReference>
<keyword evidence="2" id="KW-1185">Reference proteome</keyword>
<dbReference type="EMBL" id="JBHUFC010000002">
    <property type="protein sequence ID" value="MFD1786714.1"/>
    <property type="molecule type" value="Genomic_DNA"/>
</dbReference>
<reference evidence="2" key="1">
    <citation type="journal article" date="2019" name="Int. J. Syst. Evol. Microbiol.">
        <title>The Global Catalogue of Microorganisms (GCM) 10K type strain sequencing project: providing services to taxonomists for standard genome sequencing and annotation.</title>
        <authorList>
            <consortium name="The Broad Institute Genomics Platform"/>
            <consortium name="The Broad Institute Genome Sequencing Center for Infectious Disease"/>
            <person name="Wu L."/>
            <person name="Ma J."/>
        </authorList>
    </citation>
    <scope>NUCLEOTIDE SEQUENCE [LARGE SCALE GENOMIC DNA]</scope>
    <source>
        <strain evidence="2">Q85</strain>
    </source>
</reference>
<evidence type="ECO:0000313" key="1">
    <source>
        <dbReference type="EMBL" id="MFD1786714.1"/>
    </source>
</evidence>
<dbReference type="Proteomes" id="UP001597283">
    <property type="component" value="Unassembled WGS sequence"/>
</dbReference>
<protein>
    <submittedName>
        <fullName evidence="1">Uncharacterized protein</fullName>
    </submittedName>
</protein>
<evidence type="ECO:0000313" key="2">
    <source>
        <dbReference type="Proteomes" id="UP001597283"/>
    </source>
</evidence>